<gene>
    <name evidence="15" type="primary">pip</name>
    <name evidence="15" type="ORF">GPUN_2751</name>
</gene>
<accession>H5TET8</accession>
<feature type="active site" description="Proton donor" evidence="12">
    <location>
        <position position="298"/>
    </location>
</feature>
<dbReference type="InterPro" id="IPR000073">
    <property type="entry name" value="AB_hydrolase_1"/>
</dbReference>
<dbReference type="PIRSF" id="PIRSF006431">
    <property type="entry name" value="Pept_S33"/>
    <property type="match status" value="1"/>
</dbReference>
<dbReference type="NCBIfam" id="TIGR01249">
    <property type="entry name" value="pro_imino_pep_1"/>
    <property type="match status" value="1"/>
</dbReference>
<comment type="subcellular location">
    <subcellularLocation>
        <location evidence="2 11">Cytoplasm</location>
    </subcellularLocation>
</comment>
<keyword evidence="16" id="KW-1185">Reference proteome</keyword>
<dbReference type="RefSeq" id="WP_006007466.1">
    <property type="nucleotide sequence ID" value="NZ_BAET01000033.1"/>
</dbReference>
<evidence type="ECO:0000256" key="10">
    <source>
        <dbReference type="ARBA" id="ARBA00029605"/>
    </source>
</evidence>
<dbReference type="AlphaFoldDB" id="H5TET8"/>
<evidence type="ECO:0000256" key="12">
    <source>
        <dbReference type="PIRSR" id="PIRSR006431-1"/>
    </source>
</evidence>
<dbReference type="OrthoDB" id="9796770at2"/>
<dbReference type="MEROPS" id="S33.001"/>
<keyword evidence="8 11" id="KW-0645">Protease</keyword>
<evidence type="ECO:0000256" key="2">
    <source>
        <dbReference type="ARBA" id="ARBA00004496"/>
    </source>
</evidence>
<dbReference type="InterPro" id="IPR002410">
    <property type="entry name" value="Peptidase_S33"/>
</dbReference>
<evidence type="ECO:0000256" key="9">
    <source>
        <dbReference type="ARBA" id="ARBA00022801"/>
    </source>
</evidence>
<evidence type="ECO:0000256" key="11">
    <source>
        <dbReference type="PIRNR" id="PIRNR006431"/>
    </source>
</evidence>
<evidence type="ECO:0000256" key="3">
    <source>
        <dbReference type="ARBA" id="ARBA00010088"/>
    </source>
</evidence>
<dbReference type="Pfam" id="PF00561">
    <property type="entry name" value="Abhydrolase_1"/>
    <property type="match status" value="1"/>
</dbReference>
<comment type="caution">
    <text evidence="15">The sequence shown here is derived from an EMBL/GenBank/DDBJ whole genome shotgun (WGS) entry which is preliminary data.</text>
</comment>
<dbReference type="PANTHER" id="PTHR43722:SF1">
    <property type="entry name" value="PROLINE IMINOPEPTIDASE"/>
    <property type="match status" value="1"/>
</dbReference>
<dbReference type="PANTHER" id="PTHR43722">
    <property type="entry name" value="PROLINE IMINOPEPTIDASE"/>
    <property type="match status" value="1"/>
</dbReference>
<evidence type="ECO:0000313" key="16">
    <source>
        <dbReference type="Proteomes" id="UP000053586"/>
    </source>
</evidence>
<dbReference type="STRING" id="56804.BAE46_02595"/>
<feature type="active site" evidence="12">
    <location>
        <position position="270"/>
    </location>
</feature>
<evidence type="ECO:0000256" key="6">
    <source>
        <dbReference type="ARBA" id="ARBA00022438"/>
    </source>
</evidence>
<feature type="domain" description="AB hydrolase-1" evidence="14">
    <location>
        <begin position="35"/>
        <end position="300"/>
    </location>
</feature>
<dbReference type="PRINTS" id="PR00793">
    <property type="entry name" value="PROAMNOPTASE"/>
</dbReference>
<dbReference type="PRINTS" id="PR00111">
    <property type="entry name" value="ABHYDROLASE"/>
</dbReference>
<dbReference type="GO" id="GO:0006508">
    <property type="term" value="P:proteolysis"/>
    <property type="evidence" value="ECO:0007669"/>
    <property type="project" value="UniProtKB-KW"/>
</dbReference>
<feature type="active site" description="Nucleophile" evidence="12">
    <location>
        <position position="107"/>
    </location>
</feature>
<dbReference type="InterPro" id="IPR005944">
    <property type="entry name" value="Pro_iminopeptidase"/>
</dbReference>
<evidence type="ECO:0000256" key="7">
    <source>
        <dbReference type="ARBA" id="ARBA00022490"/>
    </source>
</evidence>
<dbReference type="GO" id="GO:0004177">
    <property type="term" value="F:aminopeptidase activity"/>
    <property type="evidence" value="ECO:0007669"/>
    <property type="project" value="UniProtKB-UniRule"/>
</dbReference>
<dbReference type="EC" id="3.4.11.5" evidence="4 11"/>
<keyword evidence="6 11" id="KW-0031">Aminopeptidase</keyword>
<dbReference type="eggNOG" id="COG0596">
    <property type="taxonomic scope" value="Bacteria"/>
</dbReference>
<organism evidence="15 16">
    <name type="scientific">Glaciecola punicea ACAM 611</name>
    <dbReference type="NCBI Taxonomy" id="1121923"/>
    <lineage>
        <taxon>Bacteria</taxon>
        <taxon>Pseudomonadati</taxon>
        <taxon>Pseudomonadota</taxon>
        <taxon>Gammaproteobacteria</taxon>
        <taxon>Alteromonadales</taxon>
        <taxon>Alteromonadaceae</taxon>
        <taxon>Glaciecola</taxon>
    </lineage>
</organism>
<dbReference type="InterPro" id="IPR029058">
    <property type="entry name" value="AB_hydrolase_fold"/>
</dbReference>
<reference evidence="15 16" key="1">
    <citation type="journal article" date="2012" name="J. Bacteriol.">
        <title>Genome sequence of proteorhodopsin-containing sea ice bacterium Glaciecola punicea ACAM 611T.</title>
        <authorList>
            <person name="Qin Q.-L."/>
            <person name="Xie B.-B."/>
            <person name="Shu Y.-L."/>
            <person name="Rong J.-C."/>
            <person name="Zhao D.-L."/>
            <person name="Zhang X.-Y."/>
            <person name="Chen X.-L."/>
            <person name="Zhou B.-C."/>
            <person name="Zhanga Y.-Z."/>
        </authorList>
    </citation>
    <scope>NUCLEOTIDE SEQUENCE [LARGE SCALE GENOMIC DNA]</scope>
    <source>
        <strain evidence="15 16">ACAM 611</strain>
    </source>
</reference>
<evidence type="ECO:0000256" key="4">
    <source>
        <dbReference type="ARBA" id="ARBA00012568"/>
    </source>
</evidence>
<dbReference type="GO" id="GO:0005737">
    <property type="term" value="C:cytoplasm"/>
    <property type="evidence" value="ECO:0007669"/>
    <property type="project" value="UniProtKB-SubCell"/>
</dbReference>
<dbReference type="Gene3D" id="3.40.50.1820">
    <property type="entry name" value="alpha/beta hydrolase"/>
    <property type="match status" value="1"/>
</dbReference>
<evidence type="ECO:0000256" key="8">
    <source>
        <dbReference type="ARBA" id="ARBA00022670"/>
    </source>
</evidence>
<reference evidence="15 16" key="2">
    <citation type="journal article" date="2017" name="Antonie Van Leeuwenhoek">
        <title>Rhizobium rhizosphaerae sp. nov., a novel species isolated from rice rhizosphere.</title>
        <authorList>
            <person name="Zhao J.J."/>
            <person name="Zhang J."/>
            <person name="Zhang R.J."/>
            <person name="Zhang C.W."/>
            <person name="Yin H.Q."/>
            <person name="Zhang X.X."/>
        </authorList>
    </citation>
    <scope>NUCLEOTIDE SEQUENCE [LARGE SCALE GENOMIC DNA]</scope>
    <source>
        <strain evidence="15 16">ACAM 611</strain>
    </source>
</reference>
<comment type="similarity">
    <text evidence="3 11 13">Belongs to the peptidase S33 family.</text>
</comment>
<evidence type="ECO:0000259" key="14">
    <source>
        <dbReference type="Pfam" id="PF00561"/>
    </source>
</evidence>
<dbReference type="Proteomes" id="UP000053586">
    <property type="component" value="Unassembled WGS sequence"/>
</dbReference>
<evidence type="ECO:0000256" key="5">
    <source>
        <dbReference type="ARBA" id="ARBA00021843"/>
    </source>
</evidence>
<evidence type="ECO:0000313" key="15">
    <source>
        <dbReference type="EMBL" id="GAB56865.1"/>
    </source>
</evidence>
<proteinExistence type="inferred from homology"/>
<keyword evidence="9 11" id="KW-0378">Hydrolase</keyword>
<protein>
    <recommendedName>
        <fullName evidence="5 11">Proline iminopeptidase</fullName>
        <shortName evidence="11">PIP</shortName>
        <ecNumber evidence="4 11">3.4.11.5</ecNumber>
    </recommendedName>
    <alternativeName>
        <fullName evidence="10 11">Prolyl aminopeptidase</fullName>
    </alternativeName>
</protein>
<sequence length="323" mass="35919">MLDGIKSLKTFKFATSDGHTLHVEESGSLSGIPTLFIHGGPGSGIGQNYFWPFLNGEHRLIAFDQRGCGKSQPFGSLENNTTAKLIEDIEALREFFNVDKWLIFGGSWGSTLGLAYAIAHPKRVSGLVLRGIFLGRQQDANWFTSATQGASQVFPEAYSEFVADFTKTNPQPQQDEQSLCRWYLEQLTHNDESVRHRAASAWFNWEGSISTLKQMKMPIIDCASNQQVYSLALLECYYVVNGCFMPANHILEQAHKIQEIPVYIVHGRYDMVCKCASAVELHQALPHSHLTIVEDAGHSGTEKGTSKALVSALKQIRALLKKN</sequence>
<keyword evidence="7 11" id="KW-0963">Cytoplasm</keyword>
<dbReference type="EMBL" id="BAET01000033">
    <property type="protein sequence ID" value="GAB56865.1"/>
    <property type="molecule type" value="Genomic_DNA"/>
</dbReference>
<evidence type="ECO:0000256" key="1">
    <source>
        <dbReference type="ARBA" id="ARBA00001585"/>
    </source>
</evidence>
<dbReference type="SUPFAM" id="SSF53474">
    <property type="entry name" value="alpha/beta-Hydrolases"/>
    <property type="match status" value="1"/>
</dbReference>
<evidence type="ECO:0000256" key="13">
    <source>
        <dbReference type="RuleBase" id="RU003421"/>
    </source>
</evidence>
<comment type="catalytic activity">
    <reaction evidence="1 11 13">
        <text>Release of N-terminal proline from a peptide.</text>
        <dbReference type="EC" id="3.4.11.5"/>
    </reaction>
</comment>
<name>H5TET8_9ALTE</name>